<sequence>MSAPSWEEVFAADEPRAASAEAELTTAEPKPWELPGGRDYTWEVSYDDGKSWRG</sequence>
<feature type="compositionally biased region" description="Low complexity" evidence="1">
    <location>
        <begin position="17"/>
        <end position="28"/>
    </location>
</feature>
<feature type="region of interest" description="Disordered" evidence="1">
    <location>
        <begin position="1"/>
        <end position="39"/>
    </location>
</feature>
<reference evidence="3" key="1">
    <citation type="journal article" date="2019" name="Int. J. Syst. Evol. Microbiol.">
        <title>The Global Catalogue of Microorganisms (GCM) 10K type strain sequencing project: providing services to taxonomists for standard genome sequencing and annotation.</title>
        <authorList>
            <consortium name="The Broad Institute Genomics Platform"/>
            <consortium name="The Broad Institute Genome Sequencing Center for Infectious Disease"/>
            <person name="Wu L."/>
            <person name="Ma J."/>
        </authorList>
    </citation>
    <scope>NUCLEOTIDE SEQUENCE [LARGE SCALE GENOMIC DNA]</scope>
    <source>
        <strain evidence="3">CCM 7044</strain>
    </source>
</reference>
<proteinExistence type="predicted"/>
<evidence type="ECO:0000256" key="1">
    <source>
        <dbReference type="SAM" id="MobiDB-lite"/>
    </source>
</evidence>
<evidence type="ECO:0000313" key="2">
    <source>
        <dbReference type="EMBL" id="MFD2796494.1"/>
    </source>
</evidence>
<gene>
    <name evidence="2" type="ORF">ACFS27_23230</name>
</gene>
<dbReference type="RefSeq" id="WP_377188176.1">
    <property type="nucleotide sequence ID" value="NZ_JBHUOG010000002.1"/>
</dbReference>
<protein>
    <submittedName>
        <fullName evidence="2">Uncharacterized protein</fullName>
    </submittedName>
</protein>
<dbReference type="EMBL" id="JBHUOG010000002">
    <property type="protein sequence ID" value="MFD2796494.1"/>
    <property type="molecule type" value="Genomic_DNA"/>
</dbReference>
<dbReference type="Proteomes" id="UP001597479">
    <property type="component" value="Unassembled WGS sequence"/>
</dbReference>
<keyword evidence="3" id="KW-1185">Reference proteome</keyword>
<evidence type="ECO:0000313" key="3">
    <source>
        <dbReference type="Proteomes" id="UP001597479"/>
    </source>
</evidence>
<comment type="caution">
    <text evidence="2">The sequence shown here is derived from an EMBL/GenBank/DDBJ whole genome shotgun (WGS) entry which is preliminary data.</text>
</comment>
<organism evidence="2 3">
    <name type="scientific">Promicromonospora vindobonensis</name>
    <dbReference type="NCBI Taxonomy" id="195748"/>
    <lineage>
        <taxon>Bacteria</taxon>
        <taxon>Bacillati</taxon>
        <taxon>Actinomycetota</taxon>
        <taxon>Actinomycetes</taxon>
        <taxon>Micrococcales</taxon>
        <taxon>Promicromonosporaceae</taxon>
        <taxon>Promicromonospora</taxon>
    </lineage>
</organism>
<accession>A0ABW5VXU3</accession>
<name>A0ABW5VXU3_9MICO</name>